<protein>
    <submittedName>
        <fullName evidence="2">Polysaccharide deacetylase family sporulation protein PdaB</fullName>
    </submittedName>
</protein>
<dbReference type="PROSITE" id="PS51677">
    <property type="entry name" value="NODB"/>
    <property type="match status" value="1"/>
</dbReference>
<dbReference type="InterPro" id="IPR002509">
    <property type="entry name" value="NODB_dom"/>
</dbReference>
<evidence type="ECO:0000313" key="3">
    <source>
        <dbReference type="Proteomes" id="UP001589609"/>
    </source>
</evidence>
<organism evidence="2 3">
    <name type="scientific">Ectobacillus funiculus</name>
    <dbReference type="NCBI Taxonomy" id="137993"/>
    <lineage>
        <taxon>Bacteria</taxon>
        <taxon>Bacillati</taxon>
        <taxon>Bacillota</taxon>
        <taxon>Bacilli</taxon>
        <taxon>Bacillales</taxon>
        <taxon>Bacillaceae</taxon>
        <taxon>Ectobacillus</taxon>
    </lineage>
</organism>
<dbReference type="InterPro" id="IPR014132">
    <property type="entry name" value="PdaB-like"/>
</dbReference>
<dbReference type="SUPFAM" id="SSF88713">
    <property type="entry name" value="Glycoside hydrolase/deacetylase"/>
    <property type="match status" value="1"/>
</dbReference>
<feature type="domain" description="NodB homology" evidence="1">
    <location>
        <begin position="57"/>
        <end position="237"/>
    </location>
</feature>
<dbReference type="NCBIfam" id="TIGR02764">
    <property type="entry name" value="spore_ybaN_pdaB"/>
    <property type="match status" value="1"/>
</dbReference>
<proteinExistence type="predicted"/>
<evidence type="ECO:0000313" key="2">
    <source>
        <dbReference type="EMBL" id="MFB9757947.1"/>
    </source>
</evidence>
<sequence>MFFFFVTSKTKLKQVLLIALLSLFTAWLLFLETYSQQSVFSTATGPKAIYKGDAAKQQVALTFDISWGDEKAIPILDTLQKQNIKNATFFISAAWAERHPDIVERIQKDGHEIGSMGYNYKSYTSLEAAQVRQDILKAQEIFTKLGVKDVKLLRPPSGSFNKEVLKVADSLGYTVIHWSNNSDDWRNPGATKIVKTVSEHLQSGDIILLHASDSALQTNQALPLLIQHLRAAGYANASVSELISNTQTKSTDVQ</sequence>
<dbReference type="Gene3D" id="3.20.20.370">
    <property type="entry name" value="Glycoside hydrolase/deacetylase"/>
    <property type="match status" value="1"/>
</dbReference>
<keyword evidence="3" id="KW-1185">Reference proteome</keyword>
<accession>A0ABV5WBI9</accession>
<dbReference type="Proteomes" id="UP001589609">
    <property type="component" value="Unassembled WGS sequence"/>
</dbReference>
<dbReference type="EMBL" id="JBHMAF010000018">
    <property type="protein sequence ID" value="MFB9757947.1"/>
    <property type="molecule type" value="Genomic_DNA"/>
</dbReference>
<dbReference type="RefSeq" id="WP_129730402.1">
    <property type="nucleotide sequence ID" value="NZ_JBHMAF010000018.1"/>
</dbReference>
<gene>
    <name evidence="2" type="primary">pdaB</name>
    <name evidence="2" type="ORF">ACFFMS_05255</name>
</gene>
<dbReference type="InterPro" id="IPR050248">
    <property type="entry name" value="Polysacc_deacetylase_ArnD"/>
</dbReference>
<dbReference type="PANTHER" id="PTHR10587">
    <property type="entry name" value="GLYCOSYL TRANSFERASE-RELATED"/>
    <property type="match status" value="1"/>
</dbReference>
<evidence type="ECO:0000259" key="1">
    <source>
        <dbReference type="PROSITE" id="PS51677"/>
    </source>
</evidence>
<dbReference type="InterPro" id="IPR011330">
    <property type="entry name" value="Glyco_hydro/deAcase_b/a-brl"/>
</dbReference>
<name>A0ABV5WBI9_9BACI</name>
<reference evidence="2 3" key="1">
    <citation type="submission" date="2024-09" db="EMBL/GenBank/DDBJ databases">
        <authorList>
            <person name="Sun Q."/>
            <person name="Mori K."/>
        </authorList>
    </citation>
    <scope>NUCLEOTIDE SEQUENCE [LARGE SCALE GENOMIC DNA]</scope>
    <source>
        <strain evidence="2 3">JCM 11201</strain>
    </source>
</reference>
<dbReference type="PANTHER" id="PTHR10587:SF128">
    <property type="entry name" value="POLYSACCHARIDE DEACETYLASE PDAB-RELATED"/>
    <property type="match status" value="1"/>
</dbReference>
<dbReference type="Pfam" id="PF01522">
    <property type="entry name" value="Polysacc_deac_1"/>
    <property type="match status" value="1"/>
</dbReference>
<comment type="caution">
    <text evidence="2">The sequence shown here is derived from an EMBL/GenBank/DDBJ whole genome shotgun (WGS) entry which is preliminary data.</text>
</comment>